<reference evidence="2 3" key="1">
    <citation type="journal article" date="2023" name="G3 (Bethesda)">
        <title>A chromosome-length genome assembly and annotation of blackberry (Rubus argutus, cv. 'Hillquist').</title>
        <authorList>
            <person name="Bruna T."/>
            <person name="Aryal R."/>
            <person name="Dudchenko O."/>
            <person name="Sargent D.J."/>
            <person name="Mead D."/>
            <person name="Buti M."/>
            <person name="Cavallini A."/>
            <person name="Hytonen T."/>
            <person name="Andres J."/>
            <person name="Pham M."/>
            <person name="Weisz D."/>
            <person name="Mascagni F."/>
            <person name="Usai G."/>
            <person name="Natali L."/>
            <person name="Bassil N."/>
            <person name="Fernandez G.E."/>
            <person name="Lomsadze A."/>
            <person name="Armour M."/>
            <person name="Olukolu B."/>
            <person name="Poorten T."/>
            <person name="Britton C."/>
            <person name="Davik J."/>
            <person name="Ashrafi H."/>
            <person name="Aiden E.L."/>
            <person name="Borodovsky M."/>
            <person name="Worthington M."/>
        </authorList>
    </citation>
    <scope>NUCLEOTIDE SEQUENCE [LARGE SCALE GENOMIC DNA]</scope>
    <source>
        <strain evidence="2">PI 553951</strain>
    </source>
</reference>
<dbReference type="AlphaFoldDB" id="A0AAW1YB68"/>
<proteinExistence type="predicted"/>
<accession>A0AAW1YB68</accession>
<keyword evidence="3" id="KW-1185">Reference proteome</keyword>
<sequence length="112" mass="12291">MKTKKLLDSEGEPLPGTELKEARDKAPDKAPTIGGSRFHQLLGIKGASQETDLTIAFIKVLDNEKAYKEVFNISGGKHVTFDGLAKACTKATTCPELRLFTITLRTFILAKR</sequence>
<comment type="caution">
    <text evidence="2">The sequence shown here is derived from an EMBL/GenBank/DDBJ whole genome shotgun (WGS) entry which is preliminary data.</text>
</comment>
<protein>
    <submittedName>
        <fullName evidence="2">Uncharacterized protein</fullName>
    </submittedName>
</protein>
<gene>
    <name evidence="2" type="ORF">M0R45_011756</name>
</gene>
<dbReference type="Proteomes" id="UP001457282">
    <property type="component" value="Unassembled WGS sequence"/>
</dbReference>
<organism evidence="2 3">
    <name type="scientific">Rubus argutus</name>
    <name type="common">Southern blackberry</name>
    <dbReference type="NCBI Taxonomy" id="59490"/>
    <lineage>
        <taxon>Eukaryota</taxon>
        <taxon>Viridiplantae</taxon>
        <taxon>Streptophyta</taxon>
        <taxon>Embryophyta</taxon>
        <taxon>Tracheophyta</taxon>
        <taxon>Spermatophyta</taxon>
        <taxon>Magnoliopsida</taxon>
        <taxon>eudicotyledons</taxon>
        <taxon>Gunneridae</taxon>
        <taxon>Pentapetalae</taxon>
        <taxon>rosids</taxon>
        <taxon>fabids</taxon>
        <taxon>Rosales</taxon>
        <taxon>Rosaceae</taxon>
        <taxon>Rosoideae</taxon>
        <taxon>Rosoideae incertae sedis</taxon>
        <taxon>Rubus</taxon>
    </lineage>
</organism>
<evidence type="ECO:0000313" key="3">
    <source>
        <dbReference type="Proteomes" id="UP001457282"/>
    </source>
</evidence>
<feature type="region of interest" description="Disordered" evidence="1">
    <location>
        <begin position="1"/>
        <end position="34"/>
    </location>
</feature>
<evidence type="ECO:0000256" key="1">
    <source>
        <dbReference type="SAM" id="MobiDB-lite"/>
    </source>
</evidence>
<dbReference type="EMBL" id="JBEDUW010000002">
    <property type="protein sequence ID" value="KAK9946283.1"/>
    <property type="molecule type" value="Genomic_DNA"/>
</dbReference>
<evidence type="ECO:0000313" key="2">
    <source>
        <dbReference type="EMBL" id="KAK9946283.1"/>
    </source>
</evidence>
<name>A0AAW1YB68_RUBAR</name>
<feature type="compositionally biased region" description="Basic and acidic residues" evidence="1">
    <location>
        <begin position="18"/>
        <end position="28"/>
    </location>
</feature>